<protein>
    <submittedName>
        <fullName evidence="1">Uncharacterized protein</fullName>
    </submittedName>
</protein>
<dbReference type="EMBL" id="FCOI02000018">
    <property type="protein sequence ID" value="SAK75665.1"/>
    <property type="molecule type" value="Genomic_DNA"/>
</dbReference>
<dbReference type="OrthoDB" id="9026016at2"/>
<keyword evidence="2" id="KW-1185">Reference proteome</keyword>
<sequence>MNRTYQYHGFSIEVGVETNFDQRRTSGLDVHVGYVATVTILRPGLPVAVFSPLRFGDTLGHAFSSEVDALSGGRGAGQRLVDDLCGHREQE</sequence>
<evidence type="ECO:0000313" key="1">
    <source>
        <dbReference type="EMBL" id="SAK75665.1"/>
    </source>
</evidence>
<proteinExistence type="predicted"/>
<organism evidence="1 2">
    <name type="scientific">Caballeronia temeraria</name>
    <dbReference type="NCBI Taxonomy" id="1777137"/>
    <lineage>
        <taxon>Bacteria</taxon>
        <taxon>Pseudomonadati</taxon>
        <taxon>Pseudomonadota</taxon>
        <taxon>Betaproteobacteria</taxon>
        <taxon>Burkholderiales</taxon>
        <taxon>Burkholderiaceae</taxon>
        <taxon>Caballeronia</taxon>
    </lineage>
</organism>
<gene>
    <name evidence="1" type="ORF">AWB76_04947</name>
</gene>
<dbReference type="Proteomes" id="UP000054624">
    <property type="component" value="Unassembled WGS sequence"/>
</dbReference>
<evidence type="ECO:0000313" key="2">
    <source>
        <dbReference type="Proteomes" id="UP000054624"/>
    </source>
</evidence>
<dbReference type="RefSeq" id="WP_061162703.1">
    <property type="nucleotide sequence ID" value="NZ_FCOI02000018.1"/>
</dbReference>
<accession>A0A158BZY0</accession>
<reference evidence="2" key="1">
    <citation type="submission" date="2016-01" db="EMBL/GenBank/DDBJ databases">
        <authorList>
            <person name="Peeters Charlotte."/>
        </authorList>
    </citation>
    <scope>NUCLEOTIDE SEQUENCE [LARGE SCALE GENOMIC DNA]</scope>
</reference>
<dbReference type="AlphaFoldDB" id="A0A158BZY0"/>
<name>A0A158BZY0_9BURK</name>